<name>G7LHN3_MEDTR</name>
<dbReference type="EnsemblPlants" id="AET02458">
    <property type="protein sequence ID" value="AET02458"/>
    <property type="gene ID" value="MTR_8g040800"/>
</dbReference>
<dbReference type="AlphaFoldDB" id="G7LHN3"/>
<reference evidence="2" key="3">
    <citation type="submission" date="2015-04" db="UniProtKB">
        <authorList>
            <consortium name="EnsemblPlants"/>
        </authorList>
    </citation>
    <scope>IDENTIFICATION</scope>
    <source>
        <strain evidence="2">cv. Jemalong A17</strain>
    </source>
</reference>
<gene>
    <name evidence="1" type="ordered locus">MTR_8g040800</name>
</gene>
<dbReference type="PaxDb" id="3880-AET02458"/>
<dbReference type="EMBL" id="CM001224">
    <property type="protein sequence ID" value="AET02458.1"/>
    <property type="molecule type" value="Genomic_DNA"/>
</dbReference>
<reference evidence="1 3" key="2">
    <citation type="journal article" date="2014" name="BMC Genomics">
        <title>An improved genome release (version Mt4.0) for the model legume Medicago truncatula.</title>
        <authorList>
            <person name="Tang H."/>
            <person name="Krishnakumar V."/>
            <person name="Bidwell S."/>
            <person name="Rosen B."/>
            <person name="Chan A."/>
            <person name="Zhou S."/>
            <person name="Gentzbittel L."/>
            <person name="Childs K.L."/>
            <person name="Yandell M."/>
            <person name="Gundlach H."/>
            <person name="Mayer K.F."/>
            <person name="Schwartz D.C."/>
            <person name="Town C.D."/>
        </authorList>
    </citation>
    <scope>GENOME REANNOTATION</scope>
    <source>
        <strain evidence="2 3">cv. Jemalong A17</strain>
    </source>
</reference>
<dbReference type="Proteomes" id="UP000002051">
    <property type="component" value="Chromosome 8"/>
</dbReference>
<proteinExistence type="predicted"/>
<reference evidence="1 3" key="1">
    <citation type="journal article" date="2011" name="Nature">
        <title>The Medicago genome provides insight into the evolution of rhizobial symbioses.</title>
        <authorList>
            <person name="Young N.D."/>
            <person name="Debelle F."/>
            <person name="Oldroyd G.E."/>
            <person name="Geurts R."/>
            <person name="Cannon S.B."/>
            <person name="Udvardi M.K."/>
            <person name="Benedito V.A."/>
            <person name="Mayer K.F."/>
            <person name="Gouzy J."/>
            <person name="Schoof H."/>
            <person name="Van de Peer Y."/>
            <person name="Proost S."/>
            <person name="Cook D.R."/>
            <person name="Meyers B.C."/>
            <person name="Spannagl M."/>
            <person name="Cheung F."/>
            <person name="De Mita S."/>
            <person name="Krishnakumar V."/>
            <person name="Gundlach H."/>
            <person name="Zhou S."/>
            <person name="Mudge J."/>
            <person name="Bharti A.K."/>
            <person name="Murray J.D."/>
            <person name="Naoumkina M.A."/>
            <person name="Rosen B."/>
            <person name="Silverstein K.A."/>
            <person name="Tang H."/>
            <person name="Rombauts S."/>
            <person name="Zhao P.X."/>
            <person name="Zhou P."/>
            <person name="Barbe V."/>
            <person name="Bardou P."/>
            <person name="Bechner M."/>
            <person name="Bellec A."/>
            <person name="Berger A."/>
            <person name="Berges H."/>
            <person name="Bidwell S."/>
            <person name="Bisseling T."/>
            <person name="Choisne N."/>
            <person name="Couloux A."/>
            <person name="Denny R."/>
            <person name="Deshpande S."/>
            <person name="Dai X."/>
            <person name="Doyle J.J."/>
            <person name="Dudez A.M."/>
            <person name="Farmer A.D."/>
            <person name="Fouteau S."/>
            <person name="Franken C."/>
            <person name="Gibelin C."/>
            <person name="Gish J."/>
            <person name="Goldstein S."/>
            <person name="Gonzalez A.J."/>
            <person name="Green P.J."/>
            <person name="Hallab A."/>
            <person name="Hartog M."/>
            <person name="Hua A."/>
            <person name="Humphray S.J."/>
            <person name="Jeong D.H."/>
            <person name="Jing Y."/>
            <person name="Jocker A."/>
            <person name="Kenton S.M."/>
            <person name="Kim D.J."/>
            <person name="Klee K."/>
            <person name="Lai H."/>
            <person name="Lang C."/>
            <person name="Lin S."/>
            <person name="Macmil S.L."/>
            <person name="Magdelenat G."/>
            <person name="Matthews L."/>
            <person name="McCorrison J."/>
            <person name="Monaghan E.L."/>
            <person name="Mun J.H."/>
            <person name="Najar F.Z."/>
            <person name="Nicholson C."/>
            <person name="Noirot C."/>
            <person name="O'Bleness M."/>
            <person name="Paule C.R."/>
            <person name="Poulain J."/>
            <person name="Prion F."/>
            <person name="Qin B."/>
            <person name="Qu C."/>
            <person name="Retzel E.F."/>
            <person name="Riddle C."/>
            <person name="Sallet E."/>
            <person name="Samain S."/>
            <person name="Samson N."/>
            <person name="Sanders I."/>
            <person name="Saurat O."/>
            <person name="Scarpelli C."/>
            <person name="Schiex T."/>
            <person name="Segurens B."/>
            <person name="Severin A.J."/>
            <person name="Sherrier D.J."/>
            <person name="Shi R."/>
            <person name="Sims S."/>
            <person name="Singer S.R."/>
            <person name="Sinharoy S."/>
            <person name="Sterck L."/>
            <person name="Viollet A."/>
            <person name="Wang B.B."/>
            <person name="Wang K."/>
            <person name="Wang M."/>
            <person name="Wang X."/>
            <person name="Warfsmann J."/>
            <person name="Weissenbach J."/>
            <person name="White D.D."/>
            <person name="White J.D."/>
            <person name="Wiley G.B."/>
            <person name="Wincker P."/>
            <person name="Xing Y."/>
            <person name="Yang L."/>
            <person name="Yao Z."/>
            <person name="Ying F."/>
            <person name="Zhai J."/>
            <person name="Zhou L."/>
            <person name="Zuber A."/>
            <person name="Denarie J."/>
            <person name="Dixon R.A."/>
            <person name="May G.D."/>
            <person name="Schwartz D.C."/>
            <person name="Rogers J."/>
            <person name="Quetier F."/>
            <person name="Town C.D."/>
            <person name="Roe B.A."/>
        </authorList>
    </citation>
    <scope>NUCLEOTIDE SEQUENCE [LARGE SCALE GENOMIC DNA]</scope>
    <source>
        <strain evidence="1">A17</strain>
        <strain evidence="2 3">cv. Jemalong A17</strain>
    </source>
</reference>
<evidence type="ECO:0000313" key="2">
    <source>
        <dbReference type="EnsemblPlants" id="AET02458"/>
    </source>
</evidence>
<accession>G7LHN3</accession>
<organism evidence="1 3">
    <name type="scientific">Medicago truncatula</name>
    <name type="common">Barrel medic</name>
    <name type="synonym">Medicago tribuloides</name>
    <dbReference type="NCBI Taxonomy" id="3880"/>
    <lineage>
        <taxon>Eukaryota</taxon>
        <taxon>Viridiplantae</taxon>
        <taxon>Streptophyta</taxon>
        <taxon>Embryophyta</taxon>
        <taxon>Tracheophyta</taxon>
        <taxon>Spermatophyta</taxon>
        <taxon>Magnoliopsida</taxon>
        <taxon>eudicotyledons</taxon>
        <taxon>Gunneridae</taxon>
        <taxon>Pentapetalae</taxon>
        <taxon>rosids</taxon>
        <taxon>fabids</taxon>
        <taxon>Fabales</taxon>
        <taxon>Fabaceae</taxon>
        <taxon>Papilionoideae</taxon>
        <taxon>50 kb inversion clade</taxon>
        <taxon>NPAAA clade</taxon>
        <taxon>Hologalegina</taxon>
        <taxon>IRL clade</taxon>
        <taxon>Trifolieae</taxon>
        <taxon>Medicago</taxon>
    </lineage>
</organism>
<evidence type="ECO:0000313" key="1">
    <source>
        <dbReference type="EMBL" id="AET02458.1"/>
    </source>
</evidence>
<evidence type="ECO:0000313" key="3">
    <source>
        <dbReference type="Proteomes" id="UP000002051"/>
    </source>
</evidence>
<protein>
    <submittedName>
        <fullName evidence="1 2">Uncharacterized protein</fullName>
    </submittedName>
</protein>
<sequence>MDQDQIFNEEILIDLNHSKTGIVATARRILKHIIQPPGKQVMKGEKRKMIKKRFNQKFNIKGENVWLKYEQERPKSMKKRK</sequence>
<dbReference type="HOGENOM" id="CLU_2577535_0_0_1"/>
<keyword evidence="3" id="KW-1185">Reference proteome</keyword>